<organism evidence="2 3">
    <name type="scientific">Streptomyces castrisilvae</name>
    <dbReference type="NCBI Taxonomy" id="3033811"/>
    <lineage>
        <taxon>Bacteria</taxon>
        <taxon>Bacillati</taxon>
        <taxon>Actinomycetota</taxon>
        <taxon>Actinomycetes</taxon>
        <taxon>Kitasatosporales</taxon>
        <taxon>Streptomycetaceae</taxon>
        <taxon>Streptomyces</taxon>
    </lineage>
</organism>
<evidence type="ECO:0000313" key="3">
    <source>
        <dbReference type="Proteomes" id="UP001239522"/>
    </source>
</evidence>
<gene>
    <name evidence="2" type="ORF">P8A18_30360</name>
</gene>
<feature type="region of interest" description="Disordered" evidence="1">
    <location>
        <begin position="90"/>
        <end position="128"/>
    </location>
</feature>
<reference evidence="2 3" key="1">
    <citation type="submission" date="2023-03" db="EMBL/GenBank/DDBJ databases">
        <title>Isolation and description of six Streptomyces strains from soil environments, able to metabolize different microbial glucans.</title>
        <authorList>
            <person name="Widen T."/>
            <person name="Larsbrink J."/>
        </authorList>
    </citation>
    <scope>NUCLEOTIDE SEQUENCE [LARGE SCALE GENOMIC DNA]</scope>
    <source>
        <strain evidence="2 3">Mut1</strain>
    </source>
</reference>
<evidence type="ECO:0008006" key="4">
    <source>
        <dbReference type="Google" id="ProtNLM"/>
    </source>
</evidence>
<proteinExistence type="predicted"/>
<dbReference type="EMBL" id="CP120997">
    <property type="protein sequence ID" value="WLQ37481.1"/>
    <property type="molecule type" value="Genomic_DNA"/>
</dbReference>
<feature type="compositionally biased region" description="Low complexity" evidence="1">
    <location>
        <begin position="110"/>
        <end position="120"/>
    </location>
</feature>
<name>A0ABY9HT36_9ACTN</name>
<feature type="compositionally biased region" description="Low complexity" evidence="1">
    <location>
        <begin position="212"/>
        <end position="221"/>
    </location>
</feature>
<dbReference type="Gene3D" id="3.40.50.300">
    <property type="entry name" value="P-loop containing nucleotide triphosphate hydrolases"/>
    <property type="match status" value="1"/>
</dbReference>
<keyword evidence="3" id="KW-1185">Reference proteome</keyword>
<sequence>MTAHHIPASPGPRVAAREVLLQVRGLRASVSLGGAECPVLEDVNFDLRRGERLGVQGEAESALPLLARVLTGRPAHGDRVLAGTTRLASGPVRSLTEPGEPARRGAGNIAPLGPAAPALPHTGRPPAGPRVLVADLTGLSADEAGARTGRLRAMAPALDADGTGLIVVGGPFEAVARLCDTLQIVAGGRIVERGPGAELRAHPRHGLTETLRTGAAAPPRGAGTGRGCFFEPHCPRGRGQESCRRDVPGPTPFVSPHGSVTVKCHFPAPAAPCHESRLS</sequence>
<dbReference type="SUPFAM" id="SSF52540">
    <property type="entry name" value="P-loop containing nucleoside triphosphate hydrolases"/>
    <property type="match status" value="1"/>
</dbReference>
<evidence type="ECO:0000256" key="1">
    <source>
        <dbReference type="SAM" id="MobiDB-lite"/>
    </source>
</evidence>
<dbReference type="RefSeq" id="WP_306059729.1">
    <property type="nucleotide sequence ID" value="NZ_CP120997.1"/>
</dbReference>
<dbReference type="Proteomes" id="UP001239522">
    <property type="component" value="Chromosome"/>
</dbReference>
<accession>A0ABY9HT36</accession>
<feature type="region of interest" description="Disordered" evidence="1">
    <location>
        <begin position="205"/>
        <end position="227"/>
    </location>
</feature>
<protein>
    <recommendedName>
        <fullName evidence="4">ABC transporter ATP-binding protein</fullName>
    </recommendedName>
</protein>
<evidence type="ECO:0000313" key="2">
    <source>
        <dbReference type="EMBL" id="WLQ37481.1"/>
    </source>
</evidence>
<dbReference type="InterPro" id="IPR027417">
    <property type="entry name" value="P-loop_NTPase"/>
</dbReference>